<protein>
    <submittedName>
        <fullName evidence="2">Uncharacterized protein</fullName>
    </submittedName>
</protein>
<dbReference type="Proteomes" id="UP000499080">
    <property type="component" value="Unassembled WGS sequence"/>
</dbReference>
<accession>A0A4Y2W1T4</accession>
<evidence type="ECO:0000313" key="3">
    <source>
        <dbReference type="Proteomes" id="UP000499080"/>
    </source>
</evidence>
<reference evidence="2 3" key="1">
    <citation type="journal article" date="2019" name="Sci. Rep.">
        <title>Orb-weaving spider Araneus ventricosus genome elucidates the spidroin gene catalogue.</title>
        <authorList>
            <person name="Kono N."/>
            <person name="Nakamura H."/>
            <person name="Ohtoshi R."/>
            <person name="Moran D.A.P."/>
            <person name="Shinohara A."/>
            <person name="Yoshida Y."/>
            <person name="Fujiwara M."/>
            <person name="Mori M."/>
            <person name="Tomita M."/>
            <person name="Arakawa K."/>
        </authorList>
    </citation>
    <scope>NUCLEOTIDE SEQUENCE [LARGE SCALE GENOMIC DNA]</scope>
</reference>
<feature type="compositionally biased region" description="Low complexity" evidence="1">
    <location>
        <begin position="112"/>
        <end position="129"/>
    </location>
</feature>
<evidence type="ECO:0000256" key="1">
    <source>
        <dbReference type="SAM" id="MobiDB-lite"/>
    </source>
</evidence>
<proteinExistence type="predicted"/>
<dbReference type="AlphaFoldDB" id="A0A4Y2W1T4"/>
<sequence length="129" mass="13841">MARRLGTSITKTAQLVGCSRSAVVSIHVKWINDCDTSSRRRCWSSTRHERKRTSMTLPLGKAKSVPHSGSADNPIQCRSKRKCFGTHSSADTVGYGTVQQTSHSCAFVDQESSSTTPTVGSGTSGLDHG</sequence>
<feature type="region of interest" description="Disordered" evidence="1">
    <location>
        <begin position="38"/>
        <end position="73"/>
    </location>
</feature>
<organism evidence="2 3">
    <name type="scientific">Araneus ventricosus</name>
    <name type="common">Orbweaver spider</name>
    <name type="synonym">Epeira ventricosa</name>
    <dbReference type="NCBI Taxonomy" id="182803"/>
    <lineage>
        <taxon>Eukaryota</taxon>
        <taxon>Metazoa</taxon>
        <taxon>Ecdysozoa</taxon>
        <taxon>Arthropoda</taxon>
        <taxon>Chelicerata</taxon>
        <taxon>Arachnida</taxon>
        <taxon>Araneae</taxon>
        <taxon>Araneomorphae</taxon>
        <taxon>Entelegynae</taxon>
        <taxon>Araneoidea</taxon>
        <taxon>Araneidae</taxon>
        <taxon>Araneus</taxon>
    </lineage>
</organism>
<evidence type="ECO:0000313" key="2">
    <source>
        <dbReference type="EMBL" id="GBO30518.1"/>
    </source>
</evidence>
<feature type="region of interest" description="Disordered" evidence="1">
    <location>
        <begin position="109"/>
        <end position="129"/>
    </location>
</feature>
<comment type="caution">
    <text evidence="2">The sequence shown here is derived from an EMBL/GenBank/DDBJ whole genome shotgun (WGS) entry which is preliminary data.</text>
</comment>
<dbReference type="EMBL" id="BGPR01053694">
    <property type="protein sequence ID" value="GBO30518.1"/>
    <property type="molecule type" value="Genomic_DNA"/>
</dbReference>
<gene>
    <name evidence="2" type="ORF">AVEN_187161_1</name>
</gene>
<name>A0A4Y2W1T4_ARAVE</name>
<keyword evidence="3" id="KW-1185">Reference proteome</keyword>